<feature type="domain" description="Protease Do-like PDZ" evidence="5">
    <location>
        <begin position="332"/>
        <end position="464"/>
    </location>
</feature>
<organism evidence="6 7">
    <name type="scientific">Aliarcobacter cibarius</name>
    <dbReference type="NCBI Taxonomy" id="255507"/>
    <lineage>
        <taxon>Bacteria</taxon>
        <taxon>Pseudomonadati</taxon>
        <taxon>Campylobacterota</taxon>
        <taxon>Epsilonproteobacteria</taxon>
        <taxon>Campylobacterales</taxon>
        <taxon>Arcobacteraceae</taxon>
        <taxon>Aliarcobacter</taxon>
    </lineage>
</organism>
<dbReference type="PRINTS" id="PR00834">
    <property type="entry name" value="PROTEASES2C"/>
</dbReference>
<dbReference type="InterPro" id="IPR001940">
    <property type="entry name" value="Peptidase_S1C"/>
</dbReference>
<evidence type="ECO:0000256" key="2">
    <source>
        <dbReference type="ARBA" id="ARBA00022801"/>
    </source>
</evidence>
<protein>
    <submittedName>
        <fullName evidence="6">Trypsin-like periplasmic serine protease, Do/DeqQ family</fullName>
    </submittedName>
</protein>
<evidence type="ECO:0000313" key="7">
    <source>
        <dbReference type="Proteomes" id="UP000509513"/>
    </source>
</evidence>
<feature type="signal peptide" evidence="4">
    <location>
        <begin position="1"/>
        <end position="23"/>
    </location>
</feature>
<keyword evidence="3" id="KW-0720">Serine protease</keyword>
<evidence type="ECO:0000259" key="5">
    <source>
        <dbReference type="Pfam" id="PF17815"/>
    </source>
</evidence>
<keyword evidence="4" id="KW-0732">Signal</keyword>
<dbReference type="Pfam" id="PF13365">
    <property type="entry name" value="Trypsin_2"/>
    <property type="match status" value="1"/>
</dbReference>
<dbReference type="InterPro" id="IPR009003">
    <property type="entry name" value="Peptidase_S1_PA"/>
</dbReference>
<dbReference type="InterPro" id="IPR041517">
    <property type="entry name" value="DEGP_PDZ"/>
</dbReference>
<dbReference type="Gene3D" id="2.30.42.10">
    <property type="match status" value="1"/>
</dbReference>
<dbReference type="InterPro" id="IPR043504">
    <property type="entry name" value="Peptidase_S1_PA_chymotrypsin"/>
</dbReference>
<proteinExistence type="predicted"/>
<dbReference type="EMBL" id="CP054051">
    <property type="protein sequence ID" value="QKJ26105.1"/>
    <property type="molecule type" value="Genomic_DNA"/>
</dbReference>
<keyword evidence="1 6" id="KW-0645">Protease</keyword>
<dbReference type="InterPro" id="IPR036034">
    <property type="entry name" value="PDZ_sf"/>
</dbReference>
<name>A0A7L5JLL0_9BACT</name>
<gene>
    <name evidence="6" type="ORF">ACBT_0119</name>
</gene>
<dbReference type="SUPFAM" id="SSF50156">
    <property type="entry name" value="PDZ domain-like"/>
    <property type="match status" value="1"/>
</dbReference>
<reference evidence="6 7" key="1">
    <citation type="submission" date="2020-05" db="EMBL/GenBank/DDBJ databases">
        <title>Complete genome sequencing of Campylobacter and Arcobacter type strains.</title>
        <authorList>
            <person name="Miller W.G."/>
            <person name="Yee E."/>
        </authorList>
    </citation>
    <scope>NUCLEOTIDE SEQUENCE [LARGE SCALE GENOMIC DNA]</scope>
    <source>
        <strain evidence="6 7">LMG 21996</strain>
    </source>
</reference>
<dbReference type="InterPro" id="IPR046449">
    <property type="entry name" value="DEGP_PDZ_sf"/>
</dbReference>
<sequence length="467" mass="52831">MKKLLLILTLSILSFASSLPINSVVKIFSTVTEQNYLEPWENPKFYDITGSGVIIKDNRILTSAHVVSGSNFVQVQKENDSKKYDATVKYISNDVDLAILEINDKTFFANTKALEITEDVKIKDSVTAIGYPIGGNTISTTNGIVSRIEYKSYSWNPWANYLTIQIDAAINSGNSGGAVINKDNKIVGIAMMKLTHADNIGYIVPSVVINTFLNDIKDNKVDGLSSTQTIVSYIENQDMKDYLGLHDDLGILITRVDIEDVELQENDVLISINGKKISNDGKIDSKYGKVSFNYELDNKQIGETVKYEIIRNKKKIDVNYKVKISKPLIPYEFQSKPKYFVLGGLTFAPLTTNYLIKLGARASDIDTMLYKDKKTNEITQRVVWLQKIFPNKINRGYYSNTYIVTKVNGITIKDFNHFVNIIDTTKDEYIVIDFIESKKVVLRTKEARESFEQIKNTYGLKSDRRVD</sequence>
<dbReference type="PANTHER" id="PTHR45980:SF9">
    <property type="entry name" value="PROTEASE DO-LIKE 10, MITOCHONDRIAL-RELATED"/>
    <property type="match status" value="1"/>
</dbReference>
<dbReference type="Pfam" id="PF17815">
    <property type="entry name" value="PDZ_3"/>
    <property type="match status" value="1"/>
</dbReference>
<evidence type="ECO:0000256" key="3">
    <source>
        <dbReference type="ARBA" id="ARBA00022825"/>
    </source>
</evidence>
<dbReference type="PANTHER" id="PTHR45980">
    <property type="match status" value="1"/>
</dbReference>
<dbReference type="Proteomes" id="UP000509513">
    <property type="component" value="Chromosome"/>
</dbReference>
<dbReference type="GO" id="GO:0004252">
    <property type="term" value="F:serine-type endopeptidase activity"/>
    <property type="evidence" value="ECO:0007669"/>
    <property type="project" value="InterPro"/>
</dbReference>
<keyword evidence="2" id="KW-0378">Hydrolase</keyword>
<evidence type="ECO:0000313" key="6">
    <source>
        <dbReference type="EMBL" id="QKJ26105.1"/>
    </source>
</evidence>
<dbReference type="SUPFAM" id="SSF50494">
    <property type="entry name" value="Trypsin-like serine proteases"/>
    <property type="match status" value="1"/>
</dbReference>
<dbReference type="AlphaFoldDB" id="A0A7L5JLL0"/>
<dbReference type="KEGG" id="acib:ACBT_0119"/>
<dbReference type="RefSeq" id="WP_176325297.1">
    <property type="nucleotide sequence ID" value="NZ_CP054051.1"/>
</dbReference>
<dbReference type="GO" id="GO:0006508">
    <property type="term" value="P:proteolysis"/>
    <property type="evidence" value="ECO:0007669"/>
    <property type="project" value="UniProtKB-KW"/>
</dbReference>
<evidence type="ECO:0000256" key="1">
    <source>
        <dbReference type="ARBA" id="ARBA00022670"/>
    </source>
</evidence>
<dbReference type="Gene3D" id="3.20.190.20">
    <property type="match status" value="1"/>
</dbReference>
<accession>A0A7L5JLL0</accession>
<dbReference type="Gene3D" id="2.40.10.10">
    <property type="entry name" value="Trypsin-like serine proteases"/>
    <property type="match status" value="2"/>
</dbReference>
<evidence type="ECO:0000256" key="4">
    <source>
        <dbReference type="SAM" id="SignalP"/>
    </source>
</evidence>
<feature type="chain" id="PRO_5029722444" evidence="4">
    <location>
        <begin position="24"/>
        <end position="467"/>
    </location>
</feature>